<dbReference type="SUPFAM" id="SSF159672">
    <property type="entry name" value="CbiG N-terminal domain-like"/>
    <property type="match status" value="1"/>
</dbReference>
<dbReference type="eggNOG" id="COG2875">
    <property type="taxonomic scope" value="Bacteria"/>
</dbReference>
<dbReference type="Pfam" id="PF11760">
    <property type="entry name" value="CbiG_N"/>
    <property type="match status" value="1"/>
</dbReference>
<dbReference type="AlphaFoldDB" id="H1DGZ9"/>
<evidence type="ECO:0000256" key="5">
    <source>
        <dbReference type="ARBA" id="ARBA00022691"/>
    </source>
</evidence>
<dbReference type="GO" id="GO:0032259">
    <property type="term" value="P:methylation"/>
    <property type="evidence" value="ECO:0007669"/>
    <property type="project" value="UniProtKB-KW"/>
</dbReference>
<comment type="caution">
    <text evidence="11">The sequence shown here is derived from an EMBL/GenBank/DDBJ whole genome shotgun (WGS) entry which is preliminary data.</text>
</comment>
<proteinExistence type="inferred from homology"/>
<evidence type="ECO:0000313" key="11">
    <source>
        <dbReference type="EMBL" id="EHP47682.1"/>
    </source>
</evidence>
<dbReference type="eggNOG" id="COG2073">
    <property type="taxonomic scope" value="Bacteria"/>
</dbReference>
<evidence type="ECO:0000256" key="3">
    <source>
        <dbReference type="ARBA" id="ARBA00022603"/>
    </source>
</evidence>
<dbReference type="HOGENOM" id="CLU_028397_1_0_10"/>
<dbReference type="Gene3D" id="3.30.950.10">
    <property type="entry name" value="Methyltransferase, Cobalt-precorrin-4 Transmethylase, Domain 2"/>
    <property type="match status" value="1"/>
</dbReference>
<dbReference type="InterPro" id="IPR036518">
    <property type="entry name" value="CobE/GbiG_C_sf"/>
</dbReference>
<dbReference type="SUPFAM" id="SSF159664">
    <property type="entry name" value="CobE/GbiG C-terminal domain-like"/>
    <property type="match status" value="1"/>
</dbReference>
<organism evidence="11 12">
    <name type="scientific">Odoribacter laneus YIT 12061</name>
    <dbReference type="NCBI Taxonomy" id="742817"/>
    <lineage>
        <taxon>Bacteria</taxon>
        <taxon>Pseudomonadati</taxon>
        <taxon>Bacteroidota</taxon>
        <taxon>Bacteroidia</taxon>
        <taxon>Bacteroidales</taxon>
        <taxon>Odoribacteraceae</taxon>
        <taxon>Odoribacter</taxon>
    </lineage>
</organism>
<keyword evidence="12" id="KW-1185">Reference proteome</keyword>
<comment type="similarity">
    <text evidence="2 6">Belongs to the precorrin methyltransferase family.</text>
</comment>
<feature type="domain" description="CobE/GbiG C-terminal" evidence="8">
    <location>
        <begin position="223"/>
        <end position="345"/>
    </location>
</feature>
<dbReference type="STRING" id="742817.HMPREF9449_01535"/>
<dbReference type="GeneID" id="98069108"/>
<dbReference type="InterPro" id="IPR003043">
    <property type="entry name" value="Uropor_MeTrfase_CS"/>
</dbReference>
<comment type="pathway">
    <text evidence="1">Cofactor biosynthesis; adenosylcobalamin biosynthesis.</text>
</comment>
<dbReference type="PANTHER" id="PTHR37477:SF1">
    <property type="entry name" value="COBALT-PRECORRIN-5A HYDROLASE"/>
    <property type="match status" value="1"/>
</dbReference>
<evidence type="ECO:0000259" key="8">
    <source>
        <dbReference type="Pfam" id="PF01890"/>
    </source>
</evidence>
<dbReference type="InterPro" id="IPR021744">
    <property type="entry name" value="CbiG_N"/>
</dbReference>
<dbReference type="SUPFAM" id="SSF53790">
    <property type="entry name" value="Tetrapyrrole methylase"/>
    <property type="match status" value="1"/>
</dbReference>
<dbReference type="InterPro" id="IPR006362">
    <property type="entry name" value="Cbl_synth_CobM/CibF"/>
</dbReference>
<dbReference type="PANTHER" id="PTHR37477">
    <property type="entry name" value="COBALT-PRECORRIN-5A HYDROLASE"/>
    <property type="match status" value="1"/>
</dbReference>
<keyword evidence="4 6" id="KW-0808">Transferase</keyword>
<name>H1DGZ9_9BACT</name>
<evidence type="ECO:0000256" key="2">
    <source>
        <dbReference type="ARBA" id="ARBA00005879"/>
    </source>
</evidence>
<evidence type="ECO:0000259" key="7">
    <source>
        <dbReference type="Pfam" id="PF00590"/>
    </source>
</evidence>
<dbReference type="PROSITE" id="PS00840">
    <property type="entry name" value="SUMT_2"/>
    <property type="match status" value="1"/>
</dbReference>
<feature type="domain" description="Tetrapyrrole methylase" evidence="7">
    <location>
        <begin position="358"/>
        <end position="561"/>
    </location>
</feature>
<keyword evidence="5" id="KW-0949">S-adenosyl-L-methionine</keyword>
<dbReference type="InterPro" id="IPR038029">
    <property type="entry name" value="GbiG_N_sf"/>
</dbReference>
<evidence type="ECO:0000256" key="1">
    <source>
        <dbReference type="ARBA" id="ARBA00004953"/>
    </source>
</evidence>
<dbReference type="UniPathway" id="UPA00148"/>
<dbReference type="RefSeq" id="WP_009136683.1">
    <property type="nucleotide sequence ID" value="NZ_JH594596.1"/>
</dbReference>
<evidence type="ECO:0000313" key="12">
    <source>
        <dbReference type="Proteomes" id="UP000004892"/>
    </source>
</evidence>
<dbReference type="InterPro" id="IPR014776">
    <property type="entry name" value="4pyrrole_Mease_sub2"/>
</dbReference>
<dbReference type="Gene3D" id="3.40.50.11220">
    <property type="match status" value="1"/>
</dbReference>
<dbReference type="InterPro" id="IPR002750">
    <property type="entry name" value="CobE/GbiG_C"/>
</dbReference>
<dbReference type="PATRIC" id="fig|742817.3.peg.1633"/>
<dbReference type="Pfam" id="PF01890">
    <property type="entry name" value="CbiG_C"/>
    <property type="match status" value="1"/>
</dbReference>
<protein>
    <submittedName>
        <fullName evidence="11">Precorrin-4 C11-methyltransferase</fullName>
    </submittedName>
</protein>
<reference evidence="11 12" key="1">
    <citation type="submission" date="2012-01" db="EMBL/GenBank/DDBJ databases">
        <title>The Genome Sequence of Odoribacter laneus YIT 12061.</title>
        <authorList>
            <consortium name="The Broad Institute Genome Sequencing Platform"/>
            <person name="Earl A."/>
            <person name="Ward D."/>
            <person name="Feldgarden M."/>
            <person name="Gevers D."/>
            <person name="Morotomi M."/>
            <person name="Young S.K."/>
            <person name="Zeng Q."/>
            <person name="Gargeya S."/>
            <person name="Fitzgerald M."/>
            <person name="Haas B."/>
            <person name="Abouelleil A."/>
            <person name="Alvarado L."/>
            <person name="Arachchi H.M."/>
            <person name="Berlin A."/>
            <person name="Chapman S.B."/>
            <person name="Gearin G."/>
            <person name="Goldberg J."/>
            <person name="Griggs A."/>
            <person name="Gujja S."/>
            <person name="Hansen M."/>
            <person name="Heiman D."/>
            <person name="Howarth C."/>
            <person name="Larimer J."/>
            <person name="Lui A."/>
            <person name="MacDonald P.J.P."/>
            <person name="McCowen C."/>
            <person name="Montmayeur A."/>
            <person name="Murphy C."/>
            <person name="Neiman D."/>
            <person name="Pearson M."/>
            <person name="Priest M."/>
            <person name="Roberts A."/>
            <person name="Saif S."/>
            <person name="Shea T."/>
            <person name="Sisk P."/>
            <person name="Stolte C."/>
            <person name="Sykes S."/>
            <person name="Wortman J."/>
            <person name="Nusbaum C."/>
            <person name="Birren B."/>
        </authorList>
    </citation>
    <scope>NUCLEOTIDE SEQUENCE [LARGE SCALE GENOMIC DNA]</scope>
    <source>
        <strain evidence="11 12">YIT 12061</strain>
    </source>
</reference>
<gene>
    <name evidence="11" type="ORF">HMPREF9449_01535</name>
</gene>
<keyword evidence="3 6" id="KW-0489">Methyltransferase</keyword>
<evidence type="ECO:0000259" key="9">
    <source>
        <dbReference type="Pfam" id="PF11760"/>
    </source>
</evidence>
<evidence type="ECO:0000259" key="10">
    <source>
        <dbReference type="Pfam" id="PF11761"/>
    </source>
</evidence>
<evidence type="ECO:0000256" key="6">
    <source>
        <dbReference type="RuleBase" id="RU003960"/>
    </source>
</evidence>
<dbReference type="InterPro" id="IPR052553">
    <property type="entry name" value="CbiG_hydrolase"/>
</dbReference>
<dbReference type="Gene3D" id="3.30.420.180">
    <property type="entry name" value="CobE/GbiG C-terminal domain"/>
    <property type="match status" value="1"/>
</dbReference>
<dbReference type="Pfam" id="PF00590">
    <property type="entry name" value="TP_methylase"/>
    <property type="match status" value="1"/>
</dbReference>
<sequence>MKTAIIILSDRGEEIARKIGSEMEVEVFSVQERKGVVRVEVLGEFVGENFSRYSAWIFIGALGIAVRTIAPYLRSKYTDPAVVSIDSTGHYVIPVVSGHVGGANDLACRLARCLGAEAVVTTQSDKAGLWALDVWGEKWGWKTEHIGPMNQLIASFVNGRPTALLLDIQDDATAEMKRTAPAHVDIYYRQEAIPEEKYELIIAVTPFIYEFNKPVLYYRPKVLHLGIGCRKNCDPVGVKEYIEGDLKRHCLSAAAIRVVATIGLKKEERLLHDLAEEWGAEIRIYLPEQLQDIELPHPSEKVYEVTGVYGVAESVALKSAANTDLLIEKQRACVTEGNQFTYAVALDKVAERGGFIEIVGAGPGDPELISVRGKQMLERADLILYAGSLVPVELTYYAKAGATVRSSASLTLEEQFALMKEFYDKGLFVVRLHTGDPCIYGAIQEQMAFFDRYGMRYHITPGISSFLAAAAALHSQFTIPEKTQTIILTRGEGRTPMPEKEKLHLLARSQSTMCIFLSASIAEEVQSELMQHYPPETPVAVCYHLTWKDEKIFRGKLEDLAAIIKEKQLTLTTLIVVGEAVGNRSGLSKLYSGHFTHLFRKGKEESC</sequence>
<dbReference type="EMBL" id="ADMC01000022">
    <property type="protein sequence ID" value="EHP47682.1"/>
    <property type="molecule type" value="Genomic_DNA"/>
</dbReference>
<evidence type="ECO:0000256" key="4">
    <source>
        <dbReference type="ARBA" id="ARBA00022679"/>
    </source>
</evidence>
<feature type="domain" description="Cobalamin synthesis G N-terminal" evidence="9">
    <location>
        <begin position="45"/>
        <end position="125"/>
    </location>
</feature>
<dbReference type="NCBIfam" id="TIGR01465">
    <property type="entry name" value="cobM_cbiF"/>
    <property type="match status" value="1"/>
</dbReference>
<dbReference type="InterPro" id="IPR021745">
    <property type="entry name" value="CbiG_mid"/>
</dbReference>
<dbReference type="InterPro" id="IPR000878">
    <property type="entry name" value="4pyrrol_Mease"/>
</dbReference>
<dbReference type="InterPro" id="IPR014777">
    <property type="entry name" value="4pyrrole_Mease_sub1"/>
</dbReference>
<accession>H1DGZ9</accession>
<dbReference type="Gene3D" id="3.40.1010.10">
    <property type="entry name" value="Cobalt-precorrin-4 Transmethylase, Domain 1"/>
    <property type="match status" value="1"/>
</dbReference>
<dbReference type="Pfam" id="PF11761">
    <property type="entry name" value="CbiG_mid"/>
    <property type="match status" value="1"/>
</dbReference>
<dbReference type="GO" id="GO:0046026">
    <property type="term" value="F:precorrin-4 C11-methyltransferase activity"/>
    <property type="evidence" value="ECO:0007669"/>
    <property type="project" value="InterPro"/>
</dbReference>
<dbReference type="Proteomes" id="UP000004892">
    <property type="component" value="Unassembled WGS sequence"/>
</dbReference>
<dbReference type="CDD" id="cd11641">
    <property type="entry name" value="Precorrin-4_C11-MT"/>
    <property type="match status" value="1"/>
</dbReference>
<dbReference type="InterPro" id="IPR035996">
    <property type="entry name" value="4pyrrol_Methylase_sf"/>
</dbReference>
<dbReference type="GO" id="GO:0009236">
    <property type="term" value="P:cobalamin biosynthetic process"/>
    <property type="evidence" value="ECO:0007669"/>
    <property type="project" value="UniProtKB-UniPathway"/>
</dbReference>
<feature type="domain" description="Cobalamin biosynthesis central region" evidence="10">
    <location>
        <begin position="130"/>
        <end position="220"/>
    </location>
</feature>